<proteinExistence type="predicted"/>
<gene>
    <name evidence="1" type="ORF">HYN86_18200</name>
</gene>
<dbReference type="EMBL" id="CP030261">
    <property type="protein sequence ID" value="AXB58417.1"/>
    <property type="molecule type" value="Genomic_DNA"/>
</dbReference>
<dbReference type="KEGG" id="ffl:HYN86_18200"/>
<protein>
    <submittedName>
        <fullName evidence="1">Uncharacterized protein</fullName>
    </submittedName>
</protein>
<keyword evidence="2" id="KW-1185">Reference proteome</keyword>
<evidence type="ECO:0000313" key="2">
    <source>
        <dbReference type="Proteomes" id="UP000251561"/>
    </source>
</evidence>
<accession>A0A344LWX5</accession>
<reference evidence="1 2" key="1">
    <citation type="submission" date="2018-06" db="EMBL/GenBank/DDBJ databases">
        <title>Genome sequencing of Flavobacterium.</title>
        <authorList>
            <person name="Baek M.-G."/>
            <person name="Yi H."/>
        </authorList>
    </citation>
    <scope>NUCLEOTIDE SEQUENCE [LARGE SCALE GENOMIC DNA]</scope>
    <source>
        <strain evidence="1 2">HYN0086</strain>
    </source>
</reference>
<dbReference type="AlphaFoldDB" id="A0A344LWX5"/>
<dbReference type="PROSITE" id="PS51257">
    <property type="entry name" value="PROKAR_LIPOPROTEIN"/>
    <property type="match status" value="1"/>
</dbReference>
<dbReference type="OrthoDB" id="1151192at2"/>
<sequence length="142" mass="17070">MKKLLSLFTFIVLCSCSEDYYENTDGYYQPSSYINPPVWIQGTWKDDKDRIIEFTEDELYYGYPLLPYKSVSSEILDYERYYQTEYNEYRDANVQEAELIDYYSIKYNAVNAPSKKFRFIKLSETKIESTDLMPGIYIRQNY</sequence>
<dbReference type="Proteomes" id="UP000251561">
    <property type="component" value="Chromosome"/>
</dbReference>
<dbReference type="RefSeq" id="WP_113679336.1">
    <property type="nucleotide sequence ID" value="NZ_CP030261.1"/>
</dbReference>
<name>A0A344LWX5_9FLAO</name>
<evidence type="ECO:0000313" key="1">
    <source>
        <dbReference type="EMBL" id="AXB58417.1"/>
    </source>
</evidence>
<organism evidence="1 2">
    <name type="scientific">Flavobacterium fluviale</name>
    <dbReference type="NCBI Taxonomy" id="2249356"/>
    <lineage>
        <taxon>Bacteria</taxon>
        <taxon>Pseudomonadati</taxon>
        <taxon>Bacteroidota</taxon>
        <taxon>Flavobacteriia</taxon>
        <taxon>Flavobacteriales</taxon>
        <taxon>Flavobacteriaceae</taxon>
        <taxon>Flavobacterium</taxon>
    </lineage>
</organism>